<name>A0A4Z1P5X3_9PEZI</name>
<proteinExistence type="predicted"/>
<keyword evidence="2" id="KW-1185">Reference proteome</keyword>
<evidence type="ECO:0000313" key="1">
    <source>
        <dbReference type="EMBL" id="TID15712.1"/>
    </source>
</evidence>
<evidence type="ECO:0000313" key="2">
    <source>
        <dbReference type="Proteomes" id="UP000298493"/>
    </source>
</evidence>
<organism evidence="1 2">
    <name type="scientific">Venturia nashicola</name>
    <dbReference type="NCBI Taxonomy" id="86259"/>
    <lineage>
        <taxon>Eukaryota</taxon>
        <taxon>Fungi</taxon>
        <taxon>Dikarya</taxon>
        <taxon>Ascomycota</taxon>
        <taxon>Pezizomycotina</taxon>
        <taxon>Dothideomycetes</taxon>
        <taxon>Pleosporomycetidae</taxon>
        <taxon>Venturiales</taxon>
        <taxon>Venturiaceae</taxon>
        <taxon>Venturia</taxon>
    </lineage>
</organism>
<gene>
    <name evidence="1" type="ORF">E6O75_ATG08040</name>
</gene>
<comment type="caution">
    <text evidence="1">The sequence shown here is derived from an EMBL/GenBank/DDBJ whole genome shotgun (WGS) entry which is preliminary data.</text>
</comment>
<dbReference type="EMBL" id="SNSC02000020">
    <property type="protein sequence ID" value="TID15712.1"/>
    <property type="molecule type" value="Genomic_DNA"/>
</dbReference>
<reference evidence="1 2" key="1">
    <citation type="submission" date="2019-04" db="EMBL/GenBank/DDBJ databases">
        <title>High contiguity whole genome sequence and gene annotation resource for two Venturia nashicola isolates.</title>
        <authorList>
            <person name="Prokchorchik M."/>
            <person name="Won K."/>
            <person name="Lee Y."/>
            <person name="Choi E.D."/>
            <person name="Segonzac C."/>
            <person name="Sohn K.H."/>
        </authorList>
    </citation>
    <scope>NUCLEOTIDE SEQUENCE [LARGE SCALE GENOMIC DNA]</scope>
    <source>
        <strain evidence="1 2">PRI2</strain>
    </source>
</reference>
<sequence length="338" mass="38391">MAYQGSDAIHYKSSGYSEEVADRDRVPYVPHTDAHTASLIHGGALDDLVLKHACEVLCRVTKTLELQDAISRLSRNNKVELAKFIEADVSMLNDKEPFLLKTLGEPMMNELFNGIRDRKPVKICMGKMDPVDSSPWLLQIDWIGGPLLTPSVATMIKGLHIIFDPMPIHTSNSIGLFQSSDPYLPGQGYPDEAFSKALLNILPDMPYLQQLNLELNLPMRKYNAVNNPSFAIWYPQWLARFTAAALVAAFAPHMQPLWIFARVADHSQKWERNRVLALNMPIETWINSYRNGTVWGLPWYGIMKPDELKSMQWPDIYNGIHGDAIFWREPTTKAVTER</sequence>
<dbReference type="AlphaFoldDB" id="A0A4Z1P5X3"/>
<accession>A0A4Z1P5X3</accession>
<protein>
    <submittedName>
        <fullName evidence="1">Uncharacterized protein</fullName>
    </submittedName>
</protein>
<dbReference type="Proteomes" id="UP000298493">
    <property type="component" value="Unassembled WGS sequence"/>
</dbReference>